<dbReference type="EMBL" id="MU274959">
    <property type="protein sequence ID" value="KAI0083580.1"/>
    <property type="molecule type" value="Genomic_DNA"/>
</dbReference>
<evidence type="ECO:0000313" key="1">
    <source>
        <dbReference type="EMBL" id="KAI0083580.1"/>
    </source>
</evidence>
<evidence type="ECO:0000313" key="2">
    <source>
        <dbReference type="Proteomes" id="UP001055072"/>
    </source>
</evidence>
<name>A0ACB8TNQ2_9APHY</name>
<keyword evidence="2" id="KW-1185">Reference proteome</keyword>
<protein>
    <submittedName>
        <fullName evidence="1">Uncharacterized protein</fullName>
    </submittedName>
</protein>
<accession>A0ACB8TNQ2</accession>
<gene>
    <name evidence="1" type="ORF">BDY19DRAFT_648575</name>
</gene>
<proteinExistence type="predicted"/>
<sequence>MTASCENRLKQKASDIEETDGDTARDTKARRCSMVSCCNGSRAHITMDTHQNAVFERARIRNLSKRMFGKQFRQWIRTLELNYVREDFLRSMFSFVIFKCFNHRYPLNPRLLGRDTDIVQAIGGPISPLDTASTHNGADLSVKVYRLEQVCSAEDKLLDFAWTALKFLRHNWRAVSEYYVRDQLPTLFVPDYYRKNYNIMMKRRELVDINHENVRQSIEQRLAFHRPRPIHKLAGNSFFTAWVGCFQGMFFYPRFPLPSLGASQLQLTDPNAGN</sequence>
<comment type="caution">
    <text evidence="1">The sequence shown here is derived from an EMBL/GenBank/DDBJ whole genome shotgun (WGS) entry which is preliminary data.</text>
</comment>
<dbReference type="Proteomes" id="UP001055072">
    <property type="component" value="Unassembled WGS sequence"/>
</dbReference>
<reference evidence="1" key="1">
    <citation type="journal article" date="2021" name="Environ. Microbiol.">
        <title>Gene family expansions and transcriptome signatures uncover fungal adaptations to wood decay.</title>
        <authorList>
            <person name="Hage H."/>
            <person name="Miyauchi S."/>
            <person name="Viragh M."/>
            <person name="Drula E."/>
            <person name="Min B."/>
            <person name="Chaduli D."/>
            <person name="Navarro D."/>
            <person name="Favel A."/>
            <person name="Norest M."/>
            <person name="Lesage-Meessen L."/>
            <person name="Balint B."/>
            <person name="Merenyi Z."/>
            <person name="de Eugenio L."/>
            <person name="Morin E."/>
            <person name="Martinez A.T."/>
            <person name="Baldrian P."/>
            <person name="Stursova M."/>
            <person name="Martinez M.J."/>
            <person name="Novotny C."/>
            <person name="Magnuson J.K."/>
            <person name="Spatafora J.W."/>
            <person name="Maurice S."/>
            <person name="Pangilinan J."/>
            <person name="Andreopoulos W."/>
            <person name="LaButti K."/>
            <person name="Hundley H."/>
            <person name="Na H."/>
            <person name="Kuo A."/>
            <person name="Barry K."/>
            <person name="Lipzen A."/>
            <person name="Henrissat B."/>
            <person name="Riley R."/>
            <person name="Ahrendt S."/>
            <person name="Nagy L.G."/>
            <person name="Grigoriev I.V."/>
            <person name="Martin F."/>
            <person name="Rosso M.N."/>
        </authorList>
    </citation>
    <scope>NUCLEOTIDE SEQUENCE</scope>
    <source>
        <strain evidence="1">CBS 384.51</strain>
    </source>
</reference>
<organism evidence="1 2">
    <name type="scientific">Irpex rosettiformis</name>
    <dbReference type="NCBI Taxonomy" id="378272"/>
    <lineage>
        <taxon>Eukaryota</taxon>
        <taxon>Fungi</taxon>
        <taxon>Dikarya</taxon>
        <taxon>Basidiomycota</taxon>
        <taxon>Agaricomycotina</taxon>
        <taxon>Agaricomycetes</taxon>
        <taxon>Polyporales</taxon>
        <taxon>Irpicaceae</taxon>
        <taxon>Irpex</taxon>
    </lineage>
</organism>